<gene>
    <name evidence="2" type="ORF">NE695_17600</name>
</gene>
<dbReference type="PANTHER" id="PTHR43283:SF3">
    <property type="entry name" value="BETA-LACTAMASE FAMILY PROTEIN (AFU_ORTHOLOGUE AFUA_5G07500)"/>
    <property type="match status" value="1"/>
</dbReference>
<dbReference type="PANTHER" id="PTHR43283">
    <property type="entry name" value="BETA-LACTAMASE-RELATED"/>
    <property type="match status" value="1"/>
</dbReference>
<keyword evidence="3" id="KW-1185">Reference proteome</keyword>
<comment type="caution">
    <text evidence="2">The sequence shown here is derived from an EMBL/GenBank/DDBJ whole genome shotgun (WGS) entry which is preliminary data.</text>
</comment>
<accession>A0ABT1S481</accession>
<proteinExistence type="predicted"/>
<evidence type="ECO:0000259" key="1">
    <source>
        <dbReference type="Pfam" id="PF00144"/>
    </source>
</evidence>
<evidence type="ECO:0000313" key="3">
    <source>
        <dbReference type="Proteomes" id="UP001524473"/>
    </source>
</evidence>
<dbReference type="Proteomes" id="UP001524473">
    <property type="component" value="Unassembled WGS sequence"/>
</dbReference>
<reference evidence="2 3" key="1">
    <citation type="submission" date="2022-06" db="EMBL/GenBank/DDBJ databases">
        <title>Isolation of gut microbiota from human fecal samples.</title>
        <authorList>
            <person name="Pamer E.G."/>
            <person name="Barat B."/>
            <person name="Waligurski E."/>
            <person name="Medina S."/>
            <person name="Paddock L."/>
            <person name="Mostad J."/>
        </authorList>
    </citation>
    <scope>NUCLEOTIDE SEQUENCE [LARGE SCALE GENOMIC DNA]</scope>
    <source>
        <strain evidence="2 3">DFI.9.73</strain>
    </source>
</reference>
<dbReference type="InterPro" id="IPR012338">
    <property type="entry name" value="Beta-lactam/transpept-like"/>
</dbReference>
<name>A0ABT1S481_9FIRM</name>
<sequence>MSNFDDLDRLLKTFSEKTVPGCGCAVAQHGKILYEGYSGYADLERGIPITEDTVYRLFSMTKIIVCTAAMIQFERGKFLLNEPYSQYFPEYRDTQVASVLPNGEIRVKPAQNPILIRHTFNMSNGLPYPNSSHYTDLKMREVRKTLTNRIGKYTLQDDVRAMGKVPVRFEPGSHWLYGFGHEMVAALVEETSGMSIGEFLKKEIFEPLGMESTGYRYFGNMRERMAKMYRPNGDGTYTLMEGSLDANHEPDAVYEGGGAGLFSTVKDYLKFTQMLANGGNYNGTQIIGRKTIDLMRRNMLNDVQLQDFRNSYLEGYGYGLGVRTMMEPAGAGNLSVGEFGWTGVAGTWTSIDPSEGVSVVYMHQTDPNNEEYHHHRVRAVAYGCIQ</sequence>
<dbReference type="InterPro" id="IPR050789">
    <property type="entry name" value="Diverse_Enzym_Activities"/>
</dbReference>
<dbReference type="InterPro" id="IPR001466">
    <property type="entry name" value="Beta-lactam-related"/>
</dbReference>
<evidence type="ECO:0000313" key="2">
    <source>
        <dbReference type="EMBL" id="MCQ4841729.1"/>
    </source>
</evidence>
<dbReference type="EMBL" id="JANFZH010000069">
    <property type="protein sequence ID" value="MCQ4841729.1"/>
    <property type="molecule type" value="Genomic_DNA"/>
</dbReference>
<dbReference type="SUPFAM" id="SSF56601">
    <property type="entry name" value="beta-lactamase/transpeptidase-like"/>
    <property type="match status" value="1"/>
</dbReference>
<dbReference type="Pfam" id="PF00144">
    <property type="entry name" value="Beta-lactamase"/>
    <property type="match status" value="1"/>
</dbReference>
<protein>
    <submittedName>
        <fullName evidence="2">Beta-lactamase family protein</fullName>
    </submittedName>
</protein>
<dbReference type="RefSeq" id="WP_256192432.1">
    <property type="nucleotide sequence ID" value="NZ_JANFZG010000068.1"/>
</dbReference>
<organism evidence="2 3">
    <name type="scientific">Neglectibacter timonensis</name>
    <dbReference type="NCBI Taxonomy" id="1776382"/>
    <lineage>
        <taxon>Bacteria</taxon>
        <taxon>Bacillati</taxon>
        <taxon>Bacillota</taxon>
        <taxon>Clostridia</taxon>
        <taxon>Eubacteriales</taxon>
        <taxon>Oscillospiraceae</taxon>
        <taxon>Neglectibacter</taxon>
    </lineage>
</organism>
<dbReference type="Gene3D" id="3.40.710.10">
    <property type="entry name" value="DD-peptidase/beta-lactamase superfamily"/>
    <property type="match status" value="1"/>
</dbReference>
<feature type="domain" description="Beta-lactamase-related" evidence="1">
    <location>
        <begin position="7"/>
        <end position="376"/>
    </location>
</feature>